<feature type="domain" description="Cytochrome b561" evidence="25">
    <location>
        <begin position="1"/>
        <end position="169"/>
    </location>
</feature>
<evidence type="ECO:0000256" key="23">
    <source>
        <dbReference type="ARBA" id="ARBA00048457"/>
    </source>
</evidence>
<accession>A0AAD7SKY9</accession>
<dbReference type="AlphaFoldDB" id="A0AAD7SKY9"/>
<dbReference type="Pfam" id="PF03188">
    <property type="entry name" value="Cytochrom_B561"/>
    <property type="match status" value="1"/>
</dbReference>
<keyword evidence="9" id="KW-0967">Endosome</keyword>
<evidence type="ECO:0000259" key="25">
    <source>
        <dbReference type="PROSITE" id="PS50939"/>
    </source>
</evidence>
<keyword evidence="15 24" id="KW-0472">Membrane</keyword>
<keyword evidence="6" id="KW-0349">Heme</keyword>
<evidence type="ECO:0000256" key="2">
    <source>
        <dbReference type="ARBA" id="ARBA00004107"/>
    </source>
</evidence>
<comment type="subunit">
    <text evidence="4">Homodimer.</text>
</comment>
<keyword evidence="14" id="KW-0408">Iron</keyword>
<evidence type="ECO:0000256" key="24">
    <source>
        <dbReference type="SAM" id="Phobius"/>
    </source>
</evidence>
<keyword evidence="17" id="KW-0458">Lysosome</keyword>
<comment type="subcellular location">
    <subcellularLocation>
        <location evidence="2">Late endosome membrane</location>
        <topology evidence="2">Multi-pass membrane protein</topology>
    </subcellularLocation>
    <subcellularLocation>
        <location evidence="3">Lysosome membrane</location>
        <topology evidence="3">Multi-pass membrane protein</topology>
    </subcellularLocation>
</comment>
<feature type="transmembrane region" description="Helical" evidence="24">
    <location>
        <begin position="63"/>
        <end position="90"/>
    </location>
</feature>
<evidence type="ECO:0000256" key="22">
    <source>
        <dbReference type="ARBA" id="ARBA00046132"/>
    </source>
</evidence>
<dbReference type="EC" id="7.2.1.3" evidence="18"/>
<evidence type="ECO:0000256" key="15">
    <source>
        <dbReference type="ARBA" id="ARBA00023136"/>
    </source>
</evidence>
<evidence type="ECO:0000313" key="27">
    <source>
        <dbReference type="Proteomes" id="UP001221898"/>
    </source>
</evidence>
<keyword evidence="11" id="KW-0249">Electron transport</keyword>
<feature type="transmembrane region" description="Helical" evidence="24">
    <location>
        <begin position="28"/>
        <end position="51"/>
    </location>
</feature>
<keyword evidence="10" id="KW-1278">Translocase</keyword>
<keyword evidence="13" id="KW-0560">Oxidoreductase</keyword>
<evidence type="ECO:0000256" key="19">
    <source>
        <dbReference type="ARBA" id="ARBA00040498"/>
    </source>
</evidence>
<evidence type="ECO:0000256" key="10">
    <source>
        <dbReference type="ARBA" id="ARBA00022967"/>
    </source>
</evidence>
<evidence type="ECO:0000313" key="26">
    <source>
        <dbReference type="EMBL" id="KAJ8404521.1"/>
    </source>
</evidence>
<keyword evidence="5" id="KW-0813">Transport</keyword>
<dbReference type="Proteomes" id="UP001221898">
    <property type="component" value="Unassembled WGS sequence"/>
</dbReference>
<comment type="cofactor">
    <cofactor evidence="1">
        <name>heme b</name>
        <dbReference type="ChEBI" id="CHEBI:60344"/>
    </cofactor>
</comment>
<evidence type="ECO:0000256" key="13">
    <source>
        <dbReference type="ARBA" id="ARBA00023002"/>
    </source>
</evidence>
<evidence type="ECO:0000256" key="20">
    <source>
        <dbReference type="ARBA" id="ARBA00042550"/>
    </source>
</evidence>
<gene>
    <name evidence="26" type="ORF">AAFF_G00337880</name>
</gene>
<evidence type="ECO:0000256" key="14">
    <source>
        <dbReference type="ARBA" id="ARBA00023004"/>
    </source>
</evidence>
<evidence type="ECO:0000256" key="16">
    <source>
        <dbReference type="ARBA" id="ARBA00023180"/>
    </source>
</evidence>
<dbReference type="FunFam" id="1.20.120.1770:FF:000001">
    <property type="entry name" value="Cytochrome b reductase 1"/>
    <property type="match status" value="1"/>
</dbReference>
<keyword evidence="16" id="KW-0325">Glycoprotein</keyword>
<evidence type="ECO:0000256" key="21">
    <source>
        <dbReference type="ARBA" id="ARBA00042571"/>
    </source>
</evidence>
<name>A0AAD7SKY9_9TELE</name>
<comment type="caution">
    <text evidence="26">The sequence shown here is derived from an EMBL/GenBank/DDBJ whole genome shotgun (WGS) entry which is preliminary data.</text>
</comment>
<dbReference type="SMART" id="SM00665">
    <property type="entry name" value="B561"/>
    <property type="match status" value="1"/>
</dbReference>
<dbReference type="PROSITE" id="PS50939">
    <property type="entry name" value="CYTOCHROME_B561"/>
    <property type="match status" value="1"/>
</dbReference>
<dbReference type="PANTHER" id="PTHR10106:SF38">
    <property type="entry name" value="LYSOSOMAL MEMBRANE ASCORBATE-DEPENDENT FERRIREDUCTASE CYB561A3"/>
    <property type="match status" value="1"/>
</dbReference>
<proteinExistence type="predicted"/>
<evidence type="ECO:0000256" key="11">
    <source>
        <dbReference type="ARBA" id="ARBA00022982"/>
    </source>
</evidence>
<dbReference type="InterPro" id="IPR043205">
    <property type="entry name" value="CYB561/CYBRD1-like"/>
</dbReference>
<reference evidence="26" key="1">
    <citation type="journal article" date="2023" name="Science">
        <title>Genome structures resolve the early diversification of teleost fishes.</title>
        <authorList>
            <person name="Parey E."/>
            <person name="Louis A."/>
            <person name="Montfort J."/>
            <person name="Bouchez O."/>
            <person name="Roques C."/>
            <person name="Iampietro C."/>
            <person name="Lluch J."/>
            <person name="Castinel A."/>
            <person name="Donnadieu C."/>
            <person name="Desvignes T."/>
            <person name="Floi Bucao C."/>
            <person name="Jouanno E."/>
            <person name="Wen M."/>
            <person name="Mejri S."/>
            <person name="Dirks R."/>
            <person name="Jansen H."/>
            <person name="Henkel C."/>
            <person name="Chen W.J."/>
            <person name="Zahm M."/>
            <person name="Cabau C."/>
            <person name="Klopp C."/>
            <person name="Thompson A.W."/>
            <person name="Robinson-Rechavi M."/>
            <person name="Braasch I."/>
            <person name="Lecointre G."/>
            <person name="Bobe J."/>
            <person name="Postlethwait J.H."/>
            <person name="Berthelot C."/>
            <person name="Roest Crollius H."/>
            <person name="Guiguen Y."/>
        </authorList>
    </citation>
    <scope>NUCLEOTIDE SEQUENCE</scope>
    <source>
        <strain evidence="26">NC1722</strain>
    </source>
</reference>
<evidence type="ECO:0000256" key="3">
    <source>
        <dbReference type="ARBA" id="ARBA00004155"/>
    </source>
</evidence>
<keyword evidence="8" id="KW-0479">Metal-binding</keyword>
<dbReference type="EMBL" id="JAINUG010000053">
    <property type="protein sequence ID" value="KAJ8404521.1"/>
    <property type="molecule type" value="Genomic_DNA"/>
</dbReference>
<dbReference type="GO" id="GO:0005765">
    <property type="term" value="C:lysosomal membrane"/>
    <property type="evidence" value="ECO:0007669"/>
    <property type="project" value="UniProtKB-SubCell"/>
</dbReference>
<comment type="function">
    <text evidence="22">Transmembrane reductase that uses ascorbate as an electron donor in the cytoplasm and transfers electrons across membranes to reduce iron cations Fe(3+) into Fe(2+) in the lumen of the late endosome and lysosome. Reduced iron can then be extruded from the late endosome and lysosome to the cytoplasm by divalent metal-specific transporters. It is therefore most probably involved in endosomal and lysosomal cellular iron homeostasis.</text>
</comment>
<keyword evidence="7 24" id="KW-0812">Transmembrane</keyword>
<dbReference type="PANTHER" id="PTHR10106">
    <property type="entry name" value="CYTOCHROME B561-RELATED"/>
    <property type="match status" value="1"/>
</dbReference>
<dbReference type="Gene3D" id="1.20.120.1770">
    <property type="match status" value="1"/>
</dbReference>
<organism evidence="26 27">
    <name type="scientific">Aldrovandia affinis</name>
    <dbReference type="NCBI Taxonomy" id="143900"/>
    <lineage>
        <taxon>Eukaryota</taxon>
        <taxon>Metazoa</taxon>
        <taxon>Chordata</taxon>
        <taxon>Craniata</taxon>
        <taxon>Vertebrata</taxon>
        <taxon>Euteleostomi</taxon>
        <taxon>Actinopterygii</taxon>
        <taxon>Neopterygii</taxon>
        <taxon>Teleostei</taxon>
        <taxon>Notacanthiformes</taxon>
        <taxon>Halosauridae</taxon>
        <taxon>Aldrovandia</taxon>
    </lineage>
</organism>
<feature type="transmembrane region" description="Helical" evidence="24">
    <location>
        <begin position="102"/>
        <end position="122"/>
    </location>
</feature>
<evidence type="ECO:0000256" key="8">
    <source>
        <dbReference type="ARBA" id="ARBA00022723"/>
    </source>
</evidence>
<evidence type="ECO:0000256" key="1">
    <source>
        <dbReference type="ARBA" id="ARBA00001970"/>
    </source>
</evidence>
<dbReference type="GO" id="GO:0031902">
    <property type="term" value="C:late endosome membrane"/>
    <property type="evidence" value="ECO:0007669"/>
    <property type="project" value="UniProtKB-SubCell"/>
</dbReference>
<comment type="catalytic activity">
    <reaction evidence="23">
        <text>Fe(3+)(out) + L-ascorbate(in) = monodehydro-L-ascorbate radical(in) + Fe(2+)(out) + H(+)</text>
        <dbReference type="Rhea" id="RHEA:30403"/>
        <dbReference type="ChEBI" id="CHEBI:15378"/>
        <dbReference type="ChEBI" id="CHEBI:29033"/>
        <dbReference type="ChEBI" id="CHEBI:29034"/>
        <dbReference type="ChEBI" id="CHEBI:38290"/>
        <dbReference type="ChEBI" id="CHEBI:59513"/>
        <dbReference type="EC" id="7.2.1.3"/>
    </reaction>
    <physiologicalReaction direction="left-to-right" evidence="23">
        <dbReference type="Rhea" id="RHEA:30404"/>
    </physiologicalReaction>
</comment>
<evidence type="ECO:0000256" key="17">
    <source>
        <dbReference type="ARBA" id="ARBA00023228"/>
    </source>
</evidence>
<keyword evidence="27" id="KW-1185">Reference proteome</keyword>
<dbReference type="GO" id="GO:0140571">
    <property type="term" value="F:transmembrane ascorbate ferrireductase activity"/>
    <property type="evidence" value="ECO:0007669"/>
    <property type="project" value="UniProtKB-EC"/>
</dbReference>
<evidence type="ECO:0000256" key="5">
    <source>
        <dbReference type="ARBA" id="ARBA00022448"/>
    </source>
</evidence>
<evidence type="ECO:0000256" key="12">
    <source>
        <dbReference type="ARBA" id="ARBA00022989"/>
    </source>
</evidence>
<evidence type="ECO:0000256" key="9">
    <source>
        <dbReference type="ARBA" id="ARBA00022753"/>
    </source>
</evidence>
<keyword evidence="12 24" id="KW-1133">Transmembrane helix</keyword>
<sequence>MAHSVGVVAAVIYRIPWTWAQKKQSWKLLHAGLLFLALVLSILGLCSAFNFHNTNHIPNLYSLHSWVGISTVTLFTLQWLLGLAAFIVPCSPMAFHKLLKPVHMWMGSMIFIMAIASCLTGINEKLIFISQGKTNVTQQYSALPSESVFANMLGVLIVAFGLAVLKILFNPRWQRPEQSGDENATLLPEQS</sequence>
<dbReference type="GO" id="GO:0046872">
    <property type="term" value="F:metal ion binding"/>
    <property type="evidence" value="ECO:0007669"/>
    <property type="project" value="UniProtKB-KW"/>
</dbReference>
<evidence type="ECO:0000256" key="6">
    <source>
        <dbReference type="ARBA" id="ARBA00022617"/>
    </source>
</evidence>
<dbReference type="InterPro" id="IPR006593">
    <property type="entry name" value="Cyt_b561/ferric_Rdtase_TM"/>
</dbReference>
<evidence type="ECO:0000256" key="18">
    <source>
        <dbReference type="ARBA" id="ARBA00024225"/>
    </source>
</evidence>
<evidence type="ECO:0000256" key="7">
    <source>
        <dbReference type="ARBA" id="ARBA00022692"/>
    </source>
</evidence>
<protein>
    <recommendedName>
        <fullName evidence="19">Lysosomal membrane ascorbate-dependent ferrireductase CYB561A3</fullName>
        <ecNumber evidence="18">7.2.1.3</ecNumber>
    </recommendedName>
    <alternativeName>
        <fullName evidence="21">Cytochrome b ascorbate-dependent protein 3</fullName>
    </alternativeName>
    <alternativeName>
        <fullName evidence="20">Lysosomal cytochrome b</fullName>
    </alternativeName>
</protein>
<feature type="transmembrane region" description="Helical" evidence="24">
    <location>
        <begin position="148"/>
        <end position="169"/>
    </location>
</feature>
<evidence type="ECO:0000256" key="4">
    <source>
        <dbReference type="ARBA" id="ARBA00011738"/>
    </source>
</evidence>